<evidence type="ECO:0000256" key="1">
    <source>
        <dbReference type="SAM" id="Phobius"/>
    </source>
</evidence>
<reference evidence="3" key="1">
    <citation type="journal article" date="2019" name="Int. J. Syst. Evol. Microbiol.">
        <title>The Global Catalogue of Microorganisms (GCM) 10K type strain sequencing project: providing services to taxonomists for standard genome sequencing and annotation.</title>
        <authorList>
            <consortium name="The Broad Institute Genomics Platform"/>
            <consortium name="The Broad Institute Genome Sequencing Center for Infectious Disease"/>
            <person name="Wu L."/>
            <person name="Ma J."/>
        </authorList>
    </citation>
    <scope>NUCLEOTIDE SEQUENCE [LARGE SCALE GENOMIC DNA]</scope>
    <source>
        <strain evidence="3">CCUG 59129</strain>
    </source>
</reference>
<dbReference type="InterPro" id="IPR021354">
    <property type="entry name" value="DUF2975"/>
</dbReference>
<evidence type="ECO:0000313" key="3">
    <source>
        <dbReference type="Proteomes" id="UP001596989"/>
    </source>
</evidence>
<feature type="transmembrane region" description="Helical" evidence="1">
    <location>
        <begin position="118"/>
        <end position="140"/>
    </location>
</feature>
<organism evidence="2 3">
    <name type="scientific">Paenibacillus chungangensis</name>
    <dbReference type="NCBI Taxonomy" id="696535"/>
    <lineage>
        <taxon>Bacteria</taxon>
        <taxon>Bacillati</taxon>
        <taxon>Bacillota</taxon>
        <taxon>Bacilli</taxon>
        <taxon>Bacillales</taxon>
        <taxon>Paenibacillaceae</taxon>
        <taxon>Paenibacillus</taxon>
    </lineage>
</organism>
<feature type="transmembrane region" description="Helical" evidence="1">
    <location>
        <begin position="7"/>
        <end position="29"/>
    </location>
</feature>
<accession>A0ABW3HL32</accession>
<sequence length="158" mass="17166">MRRGSIVFLKLALAVLGLSALLACVVWLPTSVEHYARIHPDLALIHDPLLIGGYVTVIPFFIALYQAYVLLKLIEERDAFSESAVRSLHRIKQCAVVIAVLYAFMFAVLGLMQIGSPAIAVGGASIVFAALTVAFFAAVLQELLQQALQIKSENDLTI</sequence>
<keyword evidence="1" id="KW-1133">Transmembrane helix</keyword>
<comment type="caution">
    <text evidence="2">The sequence shown here is derived from an EMBL/GenBank/DDBJ whole genome shotgun (WGS) entry which is preliminary data.</text>
</comment>
<dbReference type="RefSeq" id="WP_377561881.1">
    <property type="nucleotide sequence ID" value="NZ_JBHTJZ010000004.1"/>
</dbReference>
<feature type="transmembrane region" description="Helical" evidence="1">
    <location>
        <begin position="91"/>
        <end position="112"/>
    </location>
</feature>
<evidence type="ECO:0000313" key="2">
    <source>
        <dbReference type="EMBL" id="MFD0958228.1"/>
    </source>
</evidence>
<dbReference type="Proteomes" id="UP001596989">
    <property type="component" value="Unassembled WGS sequence"/>
</dbReference>
<dbReference type="EMBL" id="JBHTJZ010000004">
    <property type="protein sequence ID" value="MFD0958228.1"/>
    <property type="molecule type" value="Genomic_DNA"/>
</dbReference>
<keyword evidence="1" id="KW-0472">Membrane</keyword>
<feature type="transmembrane region" description="Helical" evidence="1">
    <location>
        <begin position="49"/>
        <end position="71"/>
    </location>
</feature>
<keyword evidence="3" id="KW-1185">Reference proteome</keyword>
<protein>
    <submittedName>
        <fullName evidence="2">DUF2975 domain-containing protein</fullName>
    </submittedName>
</protein>
<keyword evidence="1" id="KW-0812">Transmembrane</keyword>
<proteinExistence type="predicted"/>
<dbReference type="Pfam" id="PF11188">
    <property type="entry name" value="DUF2975"/>
    <property type="match status" value="1"/>
</dbReference>
<gene>
    <name evidence="2" type="ORF">ACFQ2I_02365</name>
</gene>
<dbReference type="PROSITE" id="PS51257">
    <property type="entry name" value="PROKAR_LIPOPROTEIN"/>
    <property type="match status" value="1"/>
</dbReference>
<name>A0ABW3HL32_9BACL</name>